<dbReference type="InterPro" id="IPR011646">
    <property type="entry name" value="KAP_P-loop"/>
</dbReference>
<reference evidence="3" key="1">
    <citation type="journal article" date="2019" name="Int. J. Syst. Evol. Microbiol.">
        <title>The Global Catalogue of Microorganisms (GCM) 10K type strain sequencing project: providing services to taxonomists for standard genome sequencing and annotation.</title>
        <authorList>
            <consortium name="The Broad Institute Genomics Platform"/>
            <consortium name="The Broad Institute Genome Sequencing Center for Infectious Disease"/>
            <person name="Wu L."/>
            <person name="Ma J."/>
        </authorList>
    </citation>
    <scope>NUCLEOTIDE SEQUENCE [LARGE SCALE GENOMIC DNA]</scope>
    <source>
        <strain evidence="3">CCM 7950</strain>
    </source>
</reference>
<protein>
    <submittedName>
        <fullName evidence="2">P-loop NTPase fold protein</fullName>
    </submittedName>
</protein>
<dbReference type="Gene3D" id="3.40.50.300">
    <property type="entry name" value="P-loop containing nucleotide triphosphate hydrolases"/>
    <property type="match status" value="1"/>
</dbReference>
<dbReference type="InterPro" id="IPR027417">
    <property type="entry name" value="P-loop_NTPase"/>
</dbReference>
<evidence type="ECO:0000313" key="3">
    <source>
        <dbReference type="Proteomes" id="UP001597420"/>
    </source>
</evidence>
<dbReference type="Pfam" id="PF07693">
    <property type="entry name" value="KAP_NTPase"/>
    <property type="match status" value="1"/>
</dbReference>
<keyword evidence="3" id="KW-1185">Reference proteome</keyword>
<dbReference type="Proteomes" id="UP001597420">
    <property type="component" value="Unassembled WGS sequence"/>
</dbReference>
<dbReference type="RefSeq" id="WP_379095434.1">
    <property type="nucleotide sequence ID" value="NZ_JBHUFP010000003.1"/>
</dbReference>
<sequence length="452" mass="52409">MSLSENITFTQRDEFNRKLIAENLVHLLDSKLNLSPMVINGGWGIGKTEFCLKTIKLIEDKLEDKYHLVYIDAFKSDHSGEPLIAILSEIINVCKPNEEQINRLGKLAAGLFKFIVKASVGYLLRSNTNDITEEFSDAIKTTTDSAVEKSVSYLLKEQANLNKNINLLKELLKEISGDKEIIIFIDELDRCRPDYALDMLEVIKHILDIEKIKVVLVTNIEQLKSAVTQRYGTTIDAHRYLDKLFKFTFKLPSTVVGNYYSELAAYNLFLSKLRQSDNDFFTMLSLDDTTLDFIKDLIEIHNVSLREVEKVIHFLDVYLIIGEIESSKQDYMRNMIIIFCIFLSVLKPKLLDDFLNSRVNQQELLEFLNLKLNKEIFENGIRRELLIYVISAGHFYEAKLDIRFDLSNNQNWNEFINGLSSWHDYRINLSTYEVRNRFGMLSKTLNILSLYS</sequence>
<dbReference type="SUPFAM" id="SSF52540">
    <property type="entry name" value="P-loop containing nucleoside triphosphate hydrolases"/>
    <property type="match status" value="1"/>
</dbReference>
<evidence type="ECO:0000313" key="2">
    <source>
        <dbReference type="EMBL" id="MFD1805078.1"/>
    </source>
</evidence>
<proteinExistence type="predicted"/>
<evidence type="ECO:0000259" key="1">
    <source>
        <dbReference type="Pfam" id="PF07693"/>
    </source>
</evidence>
<dbReference type="EMBL" id="JBHUFP010000003">
    <property type="protein sequence ID" value="MFD1805078.1"/>
    <property type="molecule type" value="Genomic_DNA"/>
</dbReference>
<gene>
    <name evidence="2" type="ORF">ACFSAV_01570</name>
</gene>
<comment type="caution">
    <text evidence="2">The sequence shown here is derived from an EMBL/GenBank/DDBJ whole genome shotgun (WGS) entry which is preliminary data.</text>
</comment>
<accession>A0ABW4NRR8</accession>
<name>A0ABW4NRR8_9PAST</name>
<organism evidence="2 3">
    <name type="scientific">Pasteurella oralis</name>
    <dbReference type="NCBI Taxonomy" id="1071947"/>
    <lineage>
        <taxon>Bacteria</taxon>
        <taxon>Pseudomonadati</taxon>
        <taxon>Pseudomonadota</taxon>
        <taxon>Gammaproteobacteria</taxon>
        <taxon>Pasteurellales</taxon>
        <taxon>Pasteurellaceae</taxon>
        <taxon>Pasteurella</taxon>
    </lineage>
</organism>
<feature type="domain" description="KAP NTPase" evidence="1">
    <location>
        <begin position="17"/>
        <end position="315"/>
    </location>
</feature>